<sequence>YIIGRILVQSCPLVAVSAVWMLLCSLALPVVSSPLCTGPVCPVASLANLFDRVIQHSARMHAISTSLHQDFVSTSNICWTWFGPGIGEDGTVGLYLKSVRLSC</sequence>
<evidence type="ECO:0000313" key="2">
    <source>
        <dbReference type="Ensembl" id="ENSPMGP00000004100.1"/>
    </source>
</evidence>
<dbReference type="Proteomes" id="UP000261520">
    <property type="component" value="Unplaced"/>
</dbReference>
<organism evidence="2 3">
    <name type="scientific">Periophthalmus magnuspinnatus</name>
    <dbReference type="NCBI Taxonomy" id="409849"/>
    <lineage>
        <taxon>Eukaryota</taxon>
        <taxon>Metazoa</taxon>
        <taxon>Chordata</taxon>
        <taxon>Craniata</taxon>
        <taxon>Vertebrata</taxon>
        <taxon>Euteleostomi</taxon>
        <taxon>Actinopterygii</taxon>
        <taxon>Neopterygii</taxon>
        <taxon>Teleostei</taxon>
        <taxon>Neoteleostei</taxon>
        <taxon>Acanthomorphata</taxon>
        <taxon>Gobiaria</taxon>
        <taxon>Gobiiformes</taxon>
        <taxon>Gobioidei</taxon>
        <taxon>Gobiidae</taxon>
        <taxon>Oxudercinae</taxon>
        <taxon>Periophthalmus</taxon>
    </lineage>
</organism>
<dbReference type="InterPro" id="IPR009079">
    <property type="entry name" value="4_helix_cytokine-like_core"/>
</dbReference>
<feature type="signal peptide" evidence="1">
    <location>
        <begin position="1"/>
        <end position="32"/>
    </location>
</feature>
<evidence type="ECO:0000313" key="3">
    <source>
        <dbReference type="Proteomes" id="UP000261520"/>
    </source>
</evidence>
<reference evidence="2" key="2">
    <citation type="submission" date="2025-09" db="UniProtKB">
        <authorList>
            <consortium name="Ensembl"/>
        </authorList>
    </citation>
    <scope>IDENTIFICATION</scope>
</reference>
<dbReference type="SUPFAM" id="SSF47266">
    <property type="entry name" value="4-helical cytokines"/>
    <property type="match status" value="1"/>
</dbReference>
<keyword evidence="1" id="KW-0732">Signal</keyword>
<accession>A0A3B3ZHM9</accession>
<dbReference type="Ensembl" id="ENSPMGT00000004352.1">
    <property type="protein sequence ID" value="ENSPMGP00000004100.1"/>
    <property type="gene ID" value="ENSPMGG00000003504.1"/>
</dbReference>
<name>A0A3B3ZHM9_9GOBI</name>
<feature type="chain" id="PRO_5017320452" evidence="1">
    <location>
        <begin position="33"/>
        <end position="103"/>
    </location>
</feature>
<evidence type="ECO:0000256" key="1">
    <source>
        <dbReference type="SAM" id="SignalP"/>
    </source>
</evidence>
<reference evidence="2" key="1">
    <citation type="submission" date="2025-08" db="UniProtKB">
        <authorList>
            <consortium name="Ensembl"/>
        </authorList>
    </citation>
    <scope>IDENTIFICATION</scope>
</reference>
<proteinExistence type="predicted"/>
<protein>
    <submittedName>
        <fullName evidence="2">Uncharacterized protein</fullName>
    </submittedName>
</protein>
<dbReference type="AlphaFoldDB" id="A0A3B3ZHM9"/>
<keyword evidence="3" id="KW-1185">Reference proteome</keyword>